<keyword evidence="6" id="KW-1185">Reference proteome</keyword>
<dbReference type="EMBL" id="CP011509">
    <property type="protein sequence ID" value="AKJ01136.1"/>
    <property type="molecule type" value="Genomic_DNA"/>
</dbReference>
<gene>
    <name evidence="3" type="ORF">AA314_02762</name>
    <name evidence="4" type="ORF">ATI61_114154</name>
</gene>
<proteinExistence type="predicted"/>
<reference evidence="4 6" key="2">
    <citation type="submission" date="2018-08" db="EMBL/GenBank/DDBJ databases">
        <title>Genomic Encyclopedia of Archaeal and Bacterial Type Strains, Phase II (KMG-II): from individual species to whole genera.</title>
        <authorList>
            <person name="Goeker M."/>
        </authorList>
    </citation>
    <scope>NUCLEOTIDE SEQUENCE [LARGE SCALE GENOMIC DNA]</scope>
    <source>
        <strain evidence="4 6">DSM 2261</strain>
    </source>
</reference>
<dbReference type="AlphaFoldDB" id="A0AAC8Q545"/>
<dbReference type="RefSeq" id="WP_047855796.1">
    <property type="nucleotide sequence ID" value="NZ_CP011509.1"/>
</dbReference>
<evidence type="ECO:0000313" key="6">
    <source>
        <dbReference type="Proteomes" id="UP000256345"/>
    </source>
</evidence>
<evidence type="ECO:0000256" key="2">
    <source>
        <dbReference type="SAM" id="SignalP"/>
    </source>
</evidence>
<evidence type="ECO:0000313" key="3">
    <source>
        <dbReference type="EMBL" id="AKJ01136.1"/>
    </source>
</evidence>
<sequence length="469" mass="51672">MHSHSHRGFTTGRAWRALLLALGLSLPAGAAGPESPKPDAAELFRRYVSDKDEPTRQALSALGPDAAITILGTPDPNVTASRRDQLLSELDPPEERLVRLFRALGSKNKAAADLAATLLTCNDGNALYLERAAKTPATVEEARRLLGHPTPVVRQLAAALLTAAGQRGGDIQRELKGGLLQCREYLQPLFGQNAQEEDVTKELVLATLDSSGDEQKVVEPRLVYRKGRWEPLAGPLTAPSQWFVLTPKARTLQTEKTSVLVPSGCDTRFWALRATGEAESVFEGLAASRKLEFQRLQQGPDKLQAAVKDALKLQSAAELKLLKEQLRNQAASAEEPSTAWTRARRPSDERAQCSPVTGTEWICYARQERELRATNGAEPLSHLCRSLFWLRGNESAMRIIQSSRECLVISEEMEREDNVRKPLGAMMLEGHPYWVLSTSFGPGGFELWEARADGMHLVAPIRYQWGACD</sequence>
<dbReference type="KEGG" id="age:AA314_02762"/>
<evidence type="ECO:0000313" key="4">
    <source>
        <dbReference type="EMBL" id="REG24546.1"/>
    </source>
</evidence>
<dbReference type="Proteomes" id="UP000035579">
    <property type="component" value="Chromosome"/>
</dbReference>
<organism evidence="3 5">
    <name type="scientific">Archangium gephyra</name>
    <dbReference type="NCBI Taxonomy" id="48"/>
    <lineage>
        <taxon>Bacteria</taxon>
        <taxon>Pseudomonadati</taxon>
        <taxon>Myxococcota</taxon>
        <taxon>Myxococcia</taxon>
        <taxon>Myxococcales</taxon>
        <taxon>Cystobacterineae</taxon>
        <taxon>Archangiaceae</taxon>
        <taxon>Archangium</taxon>
    </lineage>
</organism>
<dbReference type="Proteomes" id="UP000256345">
    <property type="component" value="Unassembled WGS sequence"/>
</dbReference>
<feature type="region of interest" description="Disordered" evidence="1">
    <location>
        <begin position="328"/>
        <end position="352"/>
    </location>
</feature>
<keyword evidence="2" id="KW-0732">Signal</keyword>
<evidence type="ECO:0008006" key="7">
    <source>
        <dbReference type="Google" id="ProtNLM"/>
    </source>
</evidence>
<evidence type="ECO:0000256" key="1">
    <source>
        <dbReference type="SAM" id="MobiDB-lite"/>
    </source>
</evidence>
<protein>
    <recommendedName>
        <fullName evidence="7">HEAT repeat domain-containing protein</fullName>
    </recommendedName>
</protein>
<evidence type="ECO:0000313" key="5">
    <source>
        <dbReference type="Proteomes" id="UP000035579"/>
    </source>
</evidence>
<feature type="chain" id="PRO_5042018759" description="HEAT repeat domain-containing protein" evidence="2">
    <location>
        <begin position="31"/>
        <end position="469"/>
    </location>
</feature>
<reference evidence="3 5" key="1">
    <citation type="submission" date="2015-05" db="EMBL/GenBank/DDBJ databases">
        <title>Genome assembly of Archangium gephyra DSM 2261.</title>
        <authorList>
            <person name="Sharma G."/>
            <person name="Subramanian S."/>
        </authorList>
    </citation>
    <scope>NUCLEOTIDE SEQUENCE [LARGE SCALE GENOMIC DNA]</scope>
    <source>
        <strain evidence="3 5">DSM 2261</strain>
    </source>
</reference>
<accession>A0AAC8Q545</accession>
<dbReference type="EMBL" id="QUMU01000014">
    <property type="protein sequence ID" value="REG24546.1"/>
    <property type="molecule type" value="Genomic_DNA"/>
</dbReference>
<name>A0AAC8Q545_9BACT</name>
<feature type="signal peptide" evidence="2">
    <location>
        <begin position="1"/>
        <end position="30"/>
    </location>
</feature>